<feature type="transmembrane region" description="Helical" evidence="1">
    <location>
        <begin position="23"/>
        <end position="44"/>
    </location>
</feature>
<organism evidence="2 3">
    <name type="scientific">Spiroplasma tabanidicola</name>
    <dbReference type="NCBI Taxonomy" id="324079"/>
    <lineage>
        <taxon>Bacteria</taxon>
        <taxon>Bacillati</taxon>
        <taxon>Mycoplasmatota</taxon>
        <taxon>Mollicutes</taxon>
        <taxon>Entomoplasmatales</taxon>
        <taxon>Spiroplasmataceae</taxon>
        <taxon>Spiroplasma</taxon>
    </lineage>
</organism>
<evidence type="ECO:0000256" key="1">
    <source>
        <dbReference type="SAM" id="Phobius"/>
    </source>
</evidence>
<dbReference type="EMBL" id="CP046276">
    <property type="protein sequence ID" value="QGS52187.1"/>
    <property type="molecule type" value="Genomic_DNA"/>
</dbReference>
<keyword evidence="1" id="KW-0812">Transmembrane</keyword>
<accession>A0A6I6C5P6</accession>
<evidence type="ECO:0000313" key="3">
    <source>
        <dbReference type="Proteomes" id="UP000424468"/>
    </source>
</evidence>
<reference evidence="2 3" key="1">
    <citation type="submission" date="2019-11" db="EMBL/GenBank/DDBJ databases">
        <title>Complete genome sequence of Spiroplasma tabanidicola TAUS-1 (DSM 22603).</title>
        <authorList>
            <person name="Huang C.-T."/>
            <person name="Lin Y.-C."/>
            <person name="Kuo C.-H."/>
        </authorList>
    </citation>
    <scope>NUCLEOTIDE SEQUENCE [LARGE SCALE GENOMIC DNA]</scope>
    <source>
        <strain evidence="2 3">TAUS-1</strain>
    </source>
</reference>
<keyword evidence="3" id="KW-1185">Reference proteome</keyword>
<sequence length="252" mass="30695">MNNLFFKVTMYGIFDNFNWKSSLITFVIAIIGIAIILVCLTFYINKKNKIKKTYKNSEDVNLEELMTLTRENKRDWLKLLKKNNRIYLFPYENFEKHPWYVTNFESEFDTLYNYLHNGYKNEVDEIWEIRKELLSNFKYYKDYQKYYSVFAEEIEQKENNIKSLLIKLKQKKVGQQFVKAEKLKNMDLDFDKTVDPFLVLGVDDKMNLDEIKEIYYQISQVYKNQESESLRIKYLQIEWAMDEIEKKFKSNK</sequence>
<gene>
    <name evidence="2" type="ORF">STABA_v1c08320</name>
</gene>
<dbReference type="KEGG" id="stab:STABA_v1c08320"/>
<keyword evidence="1" id="KW-1133">Transmembrane helix</keyword>
<evidence type="ECO:0000313" key="2">
    <source>
        <dbReference type="EMBL" id="QGS52187.1"/>
    </source>
</evidence>
<proteinExistence type="predicted"/>
<name>A0A6I6C5P6_9MOLU</name>
<dbReference type="AlphaFoldDB" id="A0A6I6C5P6"/>
<protein>
    <submittedName>
        <fullName evidence="2">Uncharacterized protein</fullName>
    </submittedName>
</protein>
<keyword evidence="1" id="KW-0472">Membrane</keyword>
<dbReference type="OrthoDB" id="389772at2"/>
<dbReference type="Proteomes" id="UP000424468">
    <property type="component" value="Chromosome"/>
</dbReference>
<dbReference type="RefSeq" id="WP_156006892.1">
    <property type="nucleotide sequence ID" value="NZ_CP046276.1"/>
</dbReference>